<protein>
    <submittedName>
        <fullName evidence="1">(northern house mosquito) hypothetical protein</fullName>
    </submittedName>
</protein>
<dbReference type="AlphaFoldDB" id="A0A8D8F9T6"/>
<reference evidence="1" key="1">
    <citation type="submission" date="2021-05" db="EMBL/GenBank/DDBJ databases">
        <authorList>
            <person name="Alioto T."/>
            <person name="Alioto T."/>
            <person name="Gomez Garrido J."/>
        </authorList>
    </citation>
    <scope>NUCLEOTIDE SEQUENCE</scope>
</reference>
<name>A0A8D8F9T6_CULPI</name>
<dbReference type="EMBL" id="HBUE01051692">
    <property type="protein sequence ID" value="CAG6464697.1"/>
    <property type="molecule type" value="Transcribed_RNA"/>
</dbReference>
<sequence>MFLRTIPQRLVERSRPTWSHRASSQLGHHSTVRQVALVVRVQIVRVHEIALSEAGIDTGSRIHVENGPIWALEDVRSRRGTSSRRSCTVRVIPLGRSVVHEGVAGVTGNGHARLVQRGAARQYGHAERIPRWTFVHRGLYGRANRQTQVVVAAVDGIR</sequence>
<accession>A0A8D8F9T6</accession>
<dbReference type="EMBL" id="HBUE01051694">
    <property type="protein sequence ID" value="CAG6464699.1"/>
    <property type="molecule type" value="Transcribed_RNA"/>
</dbReference>
<organism evidence="1">
    <name type="scientific">Culex pipiens</name>
    <name type="common">House mosquito</name>
    <dbReference type="NCBI Taxonomy" id="7175"/>
    <lineage>
        <taxon>Eukaryota</taxon>
        <taxon>Metazoa</taxon>
        <taxon>Ecdysozoa</taxon>
        <taxon>Arthropoda</taxon>
        <taxon>Hexapoda</taxon>
        <taxon>Insecta</taxon>
        <taxon>Pterygota</taxon>
        <taxon>Neoptera</taxon>
        <taxon>Endopterygota</taxon>
        <taxon>Diptera</taxon>
        <taxon>Nematocera</taxon>
        <taxon>Culicoidea</taxon>
        <taxon>Culicidae</taxon>
        <taxon>Culicinae</taxon>
        <taxon>Culicini</taxon>
        <taxon>Culex</taxon>
        <taxon>Culex</taxon>
    </lineage>
</organism>
<evidence type="ECO:0000313" key="1">
    <source>
        <dbReference type="EMBL" id="CAG6464697.1"/>
    </source>
</evidence>
<proteinExistence type="predicted"/>